<dbReference type="AlphaFoldDB" id="A0A2P6PDP3"/>
<feature type="region of interest" description="Disordered" evidence="1">
    <location>
        <begin position="18"/>
        <end position="38"/>
    </location>
</feature>
<name>A0A2P6PDP3_ROSCH</name>
<accession>A0A2P6PDP3</accession>
<proteinExistence type="predicted"/>
<evidence type="ECO:0000313" key="3">
    <source>
        <dbReference type="Proteomes" id="UP000238479"/>
    </source>
</evidence>
<evidence type="ECO:0000256" key="1">
    <source>
        <dbReference type="SAM" id="MobiDB-lite"/>
    </source>
</evidence>
<dbReference type="Proteomes" id="UP000238479">
    <property type="component" value="Chromosome 7"/>
</dbReference>
<feature type="compositionally biased region" description="Polar residues" evidence="1">
    <location>
        <begin position="29"/>
        <end position="38"/>
    </location>
</feature>
<protein>
    <submittedName>
        <fullName evidence="2">Uncharacterized protein</fullName>
    </submittedName>
</protein>
<gene>
    <name evidence="2" type="ORF">RchiOBHm_Chr7g0223881</name>
</gene>
<reference evidence="2 3" key="1">
    <citation type="journal article" date="2018" name="Nat. Genet.">
        <title>The Rosa genome provides new insights in the design of modern roses.</title>
        <authorList>
            <person name="Bendahmane M."/>
        </authorList>
    </citation>
    <scope>NUCLEOTIDE SEQUENCE [LARGE SCALE GENOMIC DNA]</scope>
    <source>
        <strain evidence="3">cv. Old Blush</strain>
    </source>
</reference>
<keyword evidence="3" id="KW-1185">Reference proteome</keyword>
<dbReference type="Gramene" id="PRQ20046">
    <property type="protein sequence ID" value="PRQ20046"/>
    <property type="gene ID" value="RchiOBHm_Chr7g0223881"/>
</dbReference>
<evidence type="ECO:0000313" key="2">
    <source>
        <dbReference type="EMBL" id="PRQ20046.1"/>
    </source>
</evidence>
<dbReference type="EMBL" id="PDCK01000045">
    <property type="protein sequence ID" value="PRQ20046.1"/>
    <property type="molecule type" value="Genomic_DNA"/>
</dbReference>
<organism evidence="2 3">
    <name type="scientific">Rosa chinensis</name>
    <name type="common">China rose</name>
    <dbReference type="NCBI Taxonomy" id="74649"/>
    <lineage>
        <taxon>Eukaryota</taxon>
        <taxon>Viridiplantae</taxon>
        <taxon>Streptophyta</taxon>
        <taxon>Embryophyta</taxon>
        <taxon>Tracheophyta</taxon>
        <taxon>Spermatophyta</taxon>
        <taxon>Magnoliopsida</taxon>
        <taxon>eudicotyledons</taxon>
        <taxon>Gunneridae</taxon>
        <taxon>Pentapetalae</taxon>
        <taxon>rosids</taxon>
        <taxon>fabids</taxon>
        <taxon>Rosales</taxon>
        <taxon>Rosaceae</taxon>
        <taxon>Rosoideae</taxon>
        <taxon>Rosoideae incertae sedis</taxon>
        <taxon>Rosa</taxon>
    </lineage>
</organism>
<comment type="caution">
    <text evidence="2">The sequence shown here is derived from an EMBL/GenBank/DDBJ whole genome shotgun (WGS) entry which is preliminary data.</text>
</comment>
<sequence>MESLSILVSLSFSLSPKSQLIHKSPTAPSPQLTTSGSKLANRIDIRQKEIWDFFEESQETPLEK</sequence>